<evidence type="ECO:0000256" key="6">
    <source>
        <dbReference type="ARBA" id="ARBA00022723"/>
    </source>
</evidence>
<dbReference type="InterPro" id="IPR003616">
    <property type="entry name" value="Post-SET_dom"/>
</dbReference>
<keyword evidence="5" id="KW-0949">S-adenosyl-L-methionine</keyword>
<accession>A0ABP0U4E0</accession>
<feature type="region of interest" description="Disordered" evidence="9">
    <location>
        <begin position="194"/>
        <end position="224"/>
    </location>
</feature>
<dbReference type="InterPro" id="IPR050973">
    <property type="entry name" value="H3K9_Histone-Lys_N-MTase"/>
</dbReference>
<evidence type="ECO:0000256" key="1">
    <source>
        <dbReference type="ARBA" id="ARBA00004286"/>
    </source>
</evidence>
<evidence type="ECO:0000256" key="9">
    <source>
        <dbReference type="SAM" id="MobiDB-lite"/>
    </source>
</evidence>
<dbReference type="SUPFAM" id="SSF82199">
    <property type="entry name" value="SET domain"/>
    <property type="match status" value="1"/>
</dbReference>
<keyword evidence="6" id="KW-0479">Metal-binding</keyword>
<dbReference type="PANTHER" id="PTHR46223:SF3">
    <property type="entry name" value="HISTONE-LYSINE N-METHYLTRANSFERASE SET-23"/>
    <property type="match status" value="1"/>
</dbReference>
<dbReference type="PROSITE" id="PS50280">
    <property type="entry name" value="SET"/>
    <property type="match status" value="1"/>
</dbReference>
<feature type="region of interest" description="Disordered" evidence="9">
    <location>
        <begin position="686"/>
        <end position="711"/>
    </location>
</feature>
<evidence type="ECO:0000256" key="2">
    <source>
        <dbReference type="ARBA" id="ARBA00022454"/>
    </source>
</evidence>
<feature type="compositionally biased region" description="Polar residues" evidence="9">
    <location>
        <begin position="692"/>
        <end position="711"/>
    </location>
</feature>
<dbReference type="PROSITE" id="PS50868">
    <property type="entry name" value="POST_SET"/>
    <property type="match status" value="1"/>
</dbReference>
<keyword evidence="14" id="KW-1185">Reference proteome</keyword>
<evidence type="ECO:0000259" key="12">
    <source>
        <dbReference type="PROSITE" id="PS51805"/>
    </source>
</evidence>
<keyword evidence="7" id="KW-0863">Zinc-finger</keyword>
<organism evidence="13 14">
    <name type="scientific">Sphagnum troendelagicum</name>
    <dbReference type="NCBI Taxonomy" id="128251"/>
    <lineage>
        <taxon>Eukaryota</taxon>
        <taxon>Viridiplantae</taxon>
        <taxon>Streptophyta</taxon>
        <taxon>Embryophyta</taxon>
        <taxon>Bryophyta</taxon>
        <taxon>Sphagnophytina</taxon>
        <taxon>Sphagnopsida</taxon>
        <taxon>Sphagnales</taxon>
        <taxon>Sphagnaceae</taxon>
        <taxon>Sphagnum</taxon>
    </lineage>
</organism>
<dbReference type="SMART" id="SM00317">
    <property type="entry name" value="SET"/>
    <property type="match status" value="1"/>
</dbReference>
<dbReference type="Pfam" id="PF05033">
    <property type="entry name" value="Pre-SET"/>
    <property type="match status" value="1"/>
</dbReference>
<dbReference type="Pfam" id="PF13771">
    <property type="entry name" value="zf-HC5HC2H"/>
    <property type="match status" value="1"/>
</dbReference>
<feature type="region of interest" description="Disordered" evidence="9">
    <location>
        <begin position="55"/>
        <end position="91"/>
    </location>
</feature>
<keyword evidence="8" id="KW-0862">Zinc</keyword>
<feature type="region of interest" description="Disordered" evidence="9">
    <location>
        <begin position="243"/>
        <end position="277"/>
    </location>
</feature>
<name>A0ABP0U4E0_9BRYO</name>
<dbReference type="EMBL" id="OZ019911">
    <property type="protein sequence ID" value="CAK9212322.1"/>
    <property type="molecule type" value="Genomic_DNA"/>
</dbReference>
<evidence type="ECO:0000256" key="5">
    <source>
        <dbReference type="ARBA" id="ARBA00022691"/>
    </source>
</evidence>
<evidence type="ECO:0000256" key="7">
    <source>
        <dbReference type="ARBA" id="ARBA00022771"/>
    </source>
</evidence>
<dbReference type="InterPro" id="IPR046341">
    <property type="entry name" value="SET_dom_sf"/>
</dbReference>
<evidence type="ECO:0000256" key="4">
    <source>
        <dbReference type="ARBA" id="ARBA00022679"/>
    </source>
</evidence>
<reference evidence="13" key="1">
    <citation type="submission" date="2024-02" db="EMBL/GenBank/DDBJ databases">
        <authorList>
            <consortium name="ELIXIR-Norway"/>
            <consortium name="Elixir Norway"/>
        </authorList>
    </citation>
    <scope>NUCLEOTIDE SEQUENCE</scope>
</reference>
<feature type="compositionally biased region" description="Polar residues" evidence="9">
    <location>
        <begin position="65"/>
        <end position="85"/>
    </location>
</feature>
<dbReference type="Gene3D" id="3.30.40.10">
    <property type="entry name" value="Zinc/RING finger domain, C3HC4 (zinc finger)"/>
    <property type="match status" value="1"/>
</dbReference>
<sequence>MDNHKEASSDTTGSPKPCNRLLCFSGQSSPTEYTSSELSDDQAPGRCEEVLESMCNHGGEFGGASRSNHLAQKRCNSPTRPNGASLSDAGGRPVVRLVRELCSRNSDQHSQDADTLDSATNDSLSNERASAESKPQRSPEITTAKISAQEEVVVMKCVSRLDRAPKAANVAEGKLPQKACAAAVASDRIPMIARDSRPTQSPSLGCTNPARSAGLNSTSKRERYEEDKFGDMRLVVELDDSDDEDMANCSPRRLNAESDKTRSRHSCAPNHSNEDIEQQKLHLHKGGEEQLPARKMTLVVDLSENGSTIAGSAVYQARVGASMVAGNLPLLKKRRTSRDRLQDGLPVVVAAVKESDTVLFKTGRTRLANKNYYSMSTKLRSSVRAKTVSARKIRKLVLPEDEEEARQTILVAKKEESDDEASTLSGDYSRKHAGEDEREVFHPDWSPGVLCDLCERGPSLTLGGWYSWCCGAPTPDCRCPQEEQMMKKKLAKWKGGKKWTKKDPVYPWSGKVHRLCALWSSEVYESEGLRLEQLMSAVQRSRKIKCSDADCGLFGATLGCRVKKCKKNFHYPCADKLAVKLHVRMWDGMKLPVACKEHRHANQVCMDYKPKKKRKSLKKGEDSLASKQRQNGCESSHQKRTKEEGGSFYQLATDQQLSIGTSKPGNAPHEGPRIPAGAQVIDLYSSDEEQSPESGQAETNQKLYSGSPDTAVTTLMGQGVLSKAEKDSRWPNLATNPPSYLGKNLLCADFSRGREAVMVPCTNDVDDEPIPSLNYVTKSSFQGQPIGDRACQHPLLQRQAAKACKGCTKYNPDDPSAPISVHVPFQRREDDFREDWQKERMYGRLPYDQNARLVVGGDFNELVECNSKCGCGPTCINREMQRGLRIPLEMYKTTNKGWAVRTLVPIPRGRFVIEYVGEMLTQTVAHERGLMYDEIKRSYLYDLDYPESKRKPIFTLDGFYYSNVARFINHSCDANLKIYRVYVESTNKWLSHIGMYAKRDIEAGEELSYDYNYGKRPDHVHDEAADNETTAAGKWQPVSLTDDHNYENDATHIKCYCGAHGCRKWLWRPCYAESETEGDGGGEVKV</sequence>
<keyword evidence="4" id="KW-0808">Transferase</keyword>
<feature type="domain" description="SET" evidence="10">
    <location>
        <begin position="886"/>
        <end position="1012"/>
    </location>
</feature>
<feature type="region of interest" description="Disordered" evidence="9">
    <location>
        <begin position="607"/>
        <end position="647"/>
    </location>
</feature>
<evidence type="ECO:0000256" key="3">
    <source>
        <dbReference type="ARBA" id="ARBA00022603"/>
    </source>
</evidence>
<dbReference type="PROSITE" id="PS51805">
    <property type="entry name" value="EPHD"/>
    <property type="match status" value="1"/>
</dbReference>
<evidence type="ECO:0008006" key="15">
    <source>
        <dbReference type="Google" id="ProtNLM"/>
    </source>
</evidence>
<feature type="domain" description="Post-SET" evidence="11">
    <location>
        <begin position="1051"/>
        <end position="1067"/>
    </location>
</feature>
<dbReference type="InterPro" id="IPR007728">
    <property type="entry name" value="Pre-SET_dom"/>
</dbReference>
<keyword evidence="2" id="KW-0158">Chromosome</keyword>
<feature type="region of interest" description="Disordered" evidence="9">
    <location>
        <begin position="104"/>
        <end position="144"/>
    </location>
</feature>
<evidence type="ECO:0000259" key="11">
    <source>
        <dbReference type="PROSITE" id="PS50868"/>
    </source>
</evidence>
<feature type="region of interest" description="Disordered" evidence="9">
    <location>
        <begin position="1"/>
        <end position="21"/>
    </location>
</feature>
<dbReference type="InterPro" id="IPR034732">
    <property type="entry name" value="EPHD"/>
</dbReference>
<feature type="domain" description="PHD-type" evidence="12">
    <location>
        <begin position="473"/>
        <end position="599"/>
    </location>
</feature>
<proteinExistence type="predicted"/>
<gene>
    <name evidence="13" type="ORF">CSSPTR1EN2_LOCUS11178</name>
</gene>
<comment type="subcellular location">
    <subcellularLocation>
        <location evidence="1">Chromosome</location>
    </subcellularLocation>
</comment>
<dbReference type="InterPro" id="IPR001214">
    <property type="entry name" value="SET_dom"/>
</dbReference>
<protein>
    <recommendedName>
        <fullName evidence="15">Histone-lysine N-methyltransferase</fullName>
    </recommendedName>
</protein>
<evidence type="ECO:0000313" key="14">
    <source>
        <dbReference type="Proteomes" id="UP001497512"/>
    </source>
</evidence>
<evidence type="ECO:0000313" key="13">
    <source>
        <dbReference type="EMBL" id="CAK9212322.1"/>
    </source>
</evidence>
<dbReference type="Pfam" id="PF00856">
    <property type="entry name" value="SET"/>
    <property type="match status" value="1"/>
</dbReference>
<keyword evidence="3" id="KW-0489">Methyltransferase</keyword>
<dbReference type="PANTHER" id="PTHR46223">
    <property type="entry name" value="HISTONE-LYSINE N-METHYLTRANSFERASE SUV39H"/>
    <property type="match status" value="1"/>
</dbReference>
<feature type="compositionally biased region" description="Polar residues" evidence="9">
    <location>
        <begin position="198"/>
        <end position="218"/>
    </location>
</feature>
<dbReference type="Proteomes" id="UP001497512">
    <property type="component" value="Chromosome 19"/>
</dbReference>
<evidence type="ECO:0000256" key="8">
    <source>
        <dbReference type="ARBA" id="ARBA00022833"/>
    </source>
</evidence>
<feature type="compositionally biased region" description="Polar residues" evidence="9">
    <location>
        <begin position="117"/>
        <end position="128"/>
    </location>
</feature>
<feature type="compositionally biased region" description="Polar residues" evidence="9">
    <location>
        <begin position="625"/>
        <end position="635"/>
    </location>
</feature>
<evidence type="ECO:0000259" key="10">
    <source>
        <dbReference type="PROSITE" id="PS50280"/>
    </source>
</evidence>
<dbReference type="InterPro" id="IPR013083">
    <property type="entry name" value="Znf_RING/FYVE/PHD"/>
</dbReference>
<dbReference type="Gene3D" id="2.170.270.10">
    <property type="entry name" value="SET domain"/>
    <property type="match status" value="1"/>
</dbReference>